<dbReference type="Gene3D" id="4.10.60.10">
    <property type="entry name" value="Zinc finger, CCHC-type"/>
    <property type="match status" value="1"/>
</dbReference>
<evidence type="ECO:0000256" key="13">
    <source>
        <dbReference type="SAM" id="MobiDB-lite"/>
    </source>
</evidence>
<evidence type="ECO:0000256" key="5">
    <source>
        <dbReference type="ARBA" id="ARBA00022771"/>
    </source>
</evidence>
<dbReference type="GO" id="GO:0000398">
    <property type="term" value="P:mRNA splicing, via spliceosome"/>
    <property type="evidence" value="ECO:0007669"/>
    <property type="project" value="UniProtKB-UniRule"/>
</dbReference>
<dbReference type="InterPro" id="IPR004087">
    <property type="entry name" value="KH_dom"/>
</dbReference>
<evidence type="ECO:0000256" key="3">
    <source>
        <dbReference type="ARBA" id="ARBA00022664"/>
    </source>
</evidence>
<keyword evidence="16" id="KW-1185">Reference proteome</keyword>
<dbReference type="Pfam" id="PF16275">
    <property type="entry name" value="SF1-HH"/>
    <property type="match status" value="1"/>
</dbReference>
<evidence type="ECO:0000313" key="16">
    <source>
        <dbReference type="Proteomes" id="UP000324585"/>
    </source>
</evidence>
<comment type="caution">
    <text evidence="15">The sequence shown here is derived from an EMBL/GenBank/DDBJ whole genome shotgun (WGS) entry which is preliminary data.</text>
</comment>
<sequence length="668" mass="74262">MEMDEEAERGDGTSPAPRSTHAAQAERDGASRKRSRSRWQEVEGHGVRNAVANSDDDGDGDGEARQHEKEQQEQEQEQRRKRRASRWEPQAEAADEHASGKRGRTEERDLRRELDAVTTMMRLENANLPVDELLSRSSTPEPIYDARGVRINTRVDRARQKLEKQRSELLSKLKQLSSAQKIADGAPVRADQDAERVYKRYYLEVDQHPEVNMIGLIIGPRGNTHKRLEQDFDVRVRLRGKGSVKDGRGRTPRRDDDDELHVVVSAEGAQAEQRVDGCIERIKELTKPLKDSENDHKQKQLRELAELNGTLLQAKSPKDRECFRCGSDAHIARDCTQPPQMQPRAGSGCFHCGHKEHIARDCPDRASGPPFAAQRARHNVANGEGGGLDAEYSNLMADITGTAREVQDLAKDKRTDLQPPQSSGEQGEGAMQGMTRNNDSMAHRDRRFDMPHHSFVPRRSTEELLDAVVPIPPWRALLGQFQVHAAPTGGLYTMGMGTAAVAVSGGYNLAGVVPVVAQPLTNAKENGHGVAAYEPSDPVWLGSGQEAIIAYPPPPPGLRTLLNRQCCPRETWIQHAQERRALPPRGLVVPVGHSLACSFLRVGKSRHRLAFDVNWFASAWNLLAFAKKLMTRVHIANARRCRGAGSCSICKYIIRRVPRCSGSARGFT</sequence>
<proteinExistence type="inferred from homology"/>
<protein>
    <recommendedName>
        <fullName evidence="11">Branchpoint-bridging protein</fullName>
    </recommendedName>
</protein>
<feature type="domain" description="CCHC-type" evidence="14">
    <location>
        <begin position="349"/>
        <end position="364"/>
    </location>
</feature>
<dbReference type="GO" id="GO:0005681">
    <property type="term" value="C:spliceosomal complex"/>
    <property type="evidence" value="ECO:0007669"/>
    <property type="project" value="UniProtKB-KW"/>
</dbReference>
<dbReference type="Gene3D" id="3.30.1370.10">
    <property type="entry name" value="K Homology domain, type 1"/>
    <property type="match status" value="1"/>
</dbReference>
<dbReference type="Proteomes" id="UP000324585">
    <property type="component" value="Unassembled WGS sequence"/>
</dbReference>
<dbReference type="PANTHER" id="PTHR11208">
    <property type="entry name" value="RNA-BINDING PROTEIN RELATED"/>
    <property type="match status" value="1"/>
</dbReference>
<dbReference type="GO" id="GO:0008270">
    <property type="term" value="F:zinc ion binding"/>
    <property type="evidence" value="ECO:0007669"/>
    <property type="project" value="UniProtKB-UniRule"/>
</dbReference>
<evidence type="ECO:0000256" key="8">
    <source>
        <dbReference type="ARBA" id="ARBA00023187"/>
    </source>
</evidence>
<feature type="region of interest" description="Disordered" evidence="13">
    <location>
        <begin position="410"/>
        <end position="437"/>
    </location>
</feature>
<evidence type="ECO:0000256" key="9">
    <source>
        <dbReference type="ARBA" id="ARBA00023242"/>
    </source>
</evidence>
<evidence type="ECO:0000256" key="6">
    <source>
        <dbReference type="ARBA" id="ARBA00022833"/>
    </source>
</evidence>
<feature type="compositionally biased region" description="Basic and acidic residues" evidence="13">
    <location>
        <begin position="94"/>
        <end position="112"/>
    </location>
</feature>
<feature type="compositionally biased region" description="Basic and acidic residues" evidence="13">
    <location>
        <begin position="62"/>
        <end position="78"/>
    </location>
</feature>
<reference evidence="16" key="1">
    <citation type="journal article" date="2019" name="Nat. Commun.">
        <title>Expansion of phycobilisome linker gene families in mesophilic red algae.</title>
        <authorList>
            <person name="Lee J."/>
            <person name="Kim D."/>
            <person name="Bhattacharya D."/>
            <person name="Yoon H.S."/>
        </authorList>
    </citation>
    <scope>NUCLEOTIDE SEQUENCE [LARGE SCALE GENOMIC DNA]</scope>
    <source>
        <strain evidence="16">CCMP 1328</strain>
    </source>
</reference>
<keyword evidence="9 11" id="KW-0539">Nucleus</keyword>
<gene>
    <name evidence="15" type="ORF">FVE85_7804</name>
</gene>
<dbReference type="GO" id="GO:0003729">
    <property type="term" value="F:mRNA binding"/>
    <property type="evidence" value="ECO:0007669"/>
    <property type="project" value="TreeGrafter"/>
</dbReference>
<evidence type="ECO:0000256" key="1">
    <source>
        <dbReference type="ARBA" id="ARBA00004123"/>
    </source>
</evidence>
<dbReference type="InterPro" id="IPR001878">
    <property type="entry name" value="Znf_CCHC"/>
</dbReference>
<dbReference type="OrthoDB" id="10021397at2759"/>
<dbReference type="SUPFAM" id="SSF57756">
    <property type="entry name" value="Retrovirus zinc finger-like domains"/>
    <property type="match status" value="1"/>
</dbReference>
<keyword evidence="6 11" id="KW-0862">Zinc</keyword>
<dbReference type="GO" id="GO:0048024">
    <property type="term" value="P:regulation of mRNA splicing, via spliceosome"/>
    <property type="evidence" value="ECO:0007669"/>
    <property type="project" value="TreeGrafter"/>
</dbReference>
<dbReference type="InterPro" id="IPR036612">
    <property type="entry name" value="KH_dom_type_1_sf"/>
</dbReference>
<evidence type="ECO:0000256" key="4">
    <source>
        <dbReference type="ARBA" id="ARBA00022723"/>
    </source>
</evidence>
<dbReference type="Pfam" id="PF22675">
    <property type="entry name" value="KH-I_KHDC4-BBP"/>
    <property type="match status" value="1"/>
</dbReference>
<keyword evidence="3 11" id="KW-0507">mRNA processing</keyword>
<dbReference type="Pfam" id="PF00098">
    <property type="entry name" value="zf-CCHC"/>
    <property type="match status" value="2"/>
</dbReference>
<feature type="domain" description="CCHC-type" evidence="14">
    <location>
        <begin position="322"/>
        <end position="337"/>
    </location>
</feature>
<feature type="region of interest" description="Disordered" evidence="13">
    <location>
        <begin position="1"/>
        <end position="112"/>
    </location>
</feature>
<keyword evidence="7" id="KW-0694">RNA-binding</keyword>
<keyword evidence="4 11" id="KW-0479">Metal-binding</keyword>
<organism evidence="15 16">
    <name type="scientific">Porphyridium purpureum</name>
    <name type="common">Red alga</name>
    <name type="synonym">Porphyridium cruentum</name>
    <dbReference type="NCBI Taxonomy" id="35688"/>
    <lineage>
        <taxon>Eukaryota</taxon>
        <taxon>Rhodophyta</taxon>
        <taxon>Bangiophyceae</taxon>
        <taxon>Porphyridiales</taxon>
        <taxon>Porphyridiaceae</taxon>
        <taxon>Porphyridium</taxon>
    </lineage>
</organism>
<keyword evidence="12" id="KW-0175">Coiled coil</keyword>
<dbReference type="AlphaFoldDB" id="A0A5J4YL70"/>
<evidence type="ECO:0000259" key="14">
    <source>
        <dbReference type="PROSITE" id="PS50158"/>
    </source>
</evidence>
<dbReference type="InterPro" id="IPR036875">
    <property type="entry name" value="Znf_CCHC_sf"/>
</dbReference>
<comment type="subcellular location">
    <subcellularLocation>
        <location evidence="1 11">Nucleus</location>
    </subcellularLocation>
</comment>
<dbReference type="PROSITE" id="PS50158">
    <property type="entry name" value="ZF_CCHC"/>
    <property type="match status" value="2"/>
</dbReference>
<keyword evidence="5 10" id="KW-0863">Zinc-finger</keyword>
<comment type="function">
    <text evidence="11">Necessary for the splicing of pre-mRNA. Has a role in the recognition of the branch site (5'-UACUAAC-3'), the pyrimidine tract and the 3'-splice site at the 3'-end of introns.</text>
</comment>
<evidence type="ECO:0000256" key="10">
    <source>
        <dbReference type="PROSITE-ProRule" id="PRU00047"/>
    </source>
</evidence>
<dbReference type="PANTHER" id="PTHR11208:SF45">
    <property type="entry name" value="SPLICING FACTOR 1"/>
    <property type="match status" value="1"/>
</dbReference>
<dbReference type="EMBL" id="VRMN01000014">
    <property type="protein sequence ID" value="KAA8491383.1"/>
    <property type="molecule type" value="Genomic_DNA"/>
</dbReference>
<dbReference type="GO" id="GO:0045131">
    <property type="term" value="F:pre-mRNA branch point binding"/>
    <property type="evidence" value="ECO:0007669"/>
    <property type="project" value="UniProtKB-UniRule"/>
</dbReference>
<comment type="similarity">
    <text evidence="2 11">Belongs to the BBP/SF1 family.</text>
</comment>
<evidence type="ECO:0000256" key="7">
    <source>
        <dbReference type="ARBA" id="ARBA00022884"/>
    </source>
</evidence>
<dbReference type="SUPFAM" id="SSF54791">
    <property type="entry name" value="Eukaryotic type KH-domain (KH-domain type I)"/>
    <property type="match status" value="1"/>
</dbReference>
<feature type="coiled-coil region" evidence="12">
    <location>
        <begin position="152"/>
        <end position="179"/>
    </location>
</feature>
<evidence type="ECO:0000256" key="12">
    <source>
        <dbReference type="SAM" id="Coils"/>
    </source>
</evidence>
<evidence type="ECO:0000313" key="15">
    <source>
        <dbReference type="EMBL" id="KAA8491383.1"/>
    </source>
</evidence>
<evidence type="ECO:0000256" key="11">
    <source>
        <dbReference type="RuleBase" id="RU367126"/>
    </source>
</evidence>
<dbReference type="InterPro" id="IPR032570">
    <property type="entry name" value="SF1-HH"/>
</dbReference>
<dbReference type="SMART" id="SM00343">
    <property type="entry name" value="ZnF_C2HC"/>
    <property type="match status" value="2"/>
</dbReference>
<dbReference type="SMART" id="SM00322">
    <property type="entry name" value="KH"/>
    <property type="match status" value="1"/>
</dbReference>
<evidence type="ECO:0000256" key="2">
    <source>
        <dbReference type="ARBA" id="ARBA00010382"/>
    </source>
</evidence>
<dbReference type="Gene3D" id="6.10.140.1790">
    <property type="match status" value="1"/>
</dbReference>
<dbReference type="InterPro" id="IPR045071">
    <property type="entry name" value="BBP-like"/>
</dbReference>
<keyword evidence="8 11" id="KW-0508">mRNA splicing</keyword>
<keyword evidence="11" id="KW-0747">Spliceosome</keyword>
<dbReference type="InterPro" id="IPR055256">
    <property type="entry name" value="KH_1_KHDC4/BBP-like"/>
</dbReference>
<accession>A0A5J4YL70</accession>
<name>A0A5J4YL70_PORPP</name>
<dbReference type="InterPro" id="IPR047086">
    <property type="entry name" value="SF1-HH_sf"/>
</dbReference>